<name>G5STS3_9BACT</name>
<gene>
    <name evidence="1" type="ORF">HMPREF9441_02777</name>
</gene>
<dbReference type="PATRIC" id="fig|762968.3.peg.2467"/>
<comment type="caution">
    <text evidence="1">The sequence shown here is derived from an EMBL/GenBank/DDBJ whole genome shotgun (WGS) entry which is preliminary data.</text>
</comment>
<evidence type="ECO:0000313" key="2">
    <source>
        <dbReference type="Proteomes" id="UP000003598"/>
    </source>
</evidence>
<reference evidence="1 2" key="1">
    <citation type="submission" date="2011-03" db="EMBL/GenBank/DDBJ databases">
        <authorList>
            <person name="Weinstock G."/>
            <person name="Sodergren E."/>
            <person name="Clifton S."/>
            <person name="Fulton L."/>
            <person name="Fulton B."/>
            <person name="Courtney L."/>
            <person name="Fronick C."/>
            <person name="Harrison M."/>
            <person name="Strong C."/>
            <person name="Farmer C."/>
            <person name="Delahaunty K."/>
            <person name="Markovic C."/>
            <person name="Hall O."/>
            <person name="Minx P."/>
            <person name="Tomlinson C."/>
            <person name="Mitreva M."/>
            <person name="Hou S."/>
            <person name="Chen J."/>
            <person name="Wollam A."/>
            <person name="Pepin K.H."/>
            <person name="Johnson M."/>
            <person name="Bhonagiri V."/>
            <person name="Zhang X."/>
            <person name="Suruliraj S."/>
            <person name="Warren W."/>
            <person name="Chinwalla A."/>
            <person name="Mardis E.R."/>
            <person name="Wilson R.K."/>
        </authorList>
    </citation>
    <scope>NUCLEOTIDE SEQUENCE [LARGE SCALE GENOMIC DNA]</scope>
    <source>
        <strain evidence="1 2">YIT 11840</strain>
    </source>
</reference>
<organism evidence="1 2">
    <name type="scientific">Paraprevotella clara YIT 11840</name>
    <dbReference type="NCBI Taxonomy" id="762968"/>
    <lineage>
        <taxon>Bacteria</taxon>
        <taxon>Pseudomonadati</taxon>
        <taxon>Bacteroidota</taxon>
        <taxon>Bacteroidia</taxon>
        <taxon>Bacteroidales</taxon>
        <taxon>Prevotellaceae</taxon>
        <taxon>Paraprevotella</taxon>
    </lineage>
</organism>
<dbReference type="EMBL" id="AFFY01000045">
    <property type="protein sequence ID" value="EHG99165.1"/>
    <property type="molecule type" value="Genomic_DNA"/>
</dbReference>
<evidence type="ECO:0000313" key="1">
    <source>
        <dbReference type="EMBL" id="EHG99165.1"/>
    </source>
</evidence>
<keyword evidence="2" id="KW-1185">Reference proteome</keyword>
<dbReference type="AlphaFoldDB" id="G5STS3"/>
<dbReference type="Proteomes" id="UP000003598">
    <property type="component" value="Unassembled WGS sequence"/>
</dbReference>
<accession>G5STS3</accession>
<sequence>MKDIFAKILGRKILKKNPGCTTCSYDVDIRDSFIGTSPFSEPIN</sequence>
<dbReference type="HOGENOM" id="CLU_3219637_0_0_10"/>
<proteinExistence type="predicted"/>
<protein>
    <submittedName>
        <fullName evidence="1">Uncharacterized protein</fullName>
    </submittedName>
</protein>